<comment type="similarity">
    <text evidence="1">Belongs to the leucine-binding protein family.</text>
</comment>
<dbReference type="AlphaFoldDB" id="A0A938YE12"/>
<organism evidence="5 6">
    <name type="scientific">Nakamurella leprariae</name>
    <dbReference type="NCBI Taxonomy" id="2803911"/>
    <lineage>
        <taxon>Bacteria</taxon>
        <taxon>Bacillati</taxon>
        <taxon>Actinomycetota</taxon>
        <taxon>Actinomycetes</taxon>
        <taxon>Nakamurellales</taxon>
        <taxon>Nakamurellaceae</taxon>
        <taxon>Nakamurella</taxon>
    </lineage>
</organism>
<dbReference type="EMBL" id="JAERWK010000005">
    <property type="protein sequence ID" value="MBM9466454.1"/>
    <property type="molecule type" value="Genomic_DNA"/>
</dbReference>
<evidence type="ECO:0000256" key="3">
    <source>
        <dbReference type="SAM" id="SignalP"/>
    </source>
</evidence>
<dbReference type="RefSeq" id="WP_205259384.1">
    <property type="nucleotide sequence ID" value="NZ_JAERWK010000005.1"/>
</dbReference>
<sequence>MRGARRIAAAGLVAVLAVVSVAGCTSTPELTPSTGMATSSDAVRPTSSALITPVTPNGLLTGPGVTATTVALGVLVDPDRDRGFTDGVRLWQQVVNSTGGVCGRTVTLATNGTGGVPADPAQAYPVIGRQVLGLVALGPADPGTSWLDDAAADQIPTVVPSGADAQLGPDRPVVVGATAGVQLINTLAYLAAQGTLPDGGRLGVVGDGSPESDDALAGLRWWAADHDVDVMVRASDEPLDGAIWTGVPVVVSLAGPQPTGQVLETVPADTMVITGVDGYRPDVWSEAARAAVDRVVVMTPVPAYGSDQPRAADVMAWYQAAGGTAPGARLLSGFGTAQVWGRMLLDMCEDADLTRSAAWRAVATMGPAPSDSLFGAVELSRVLGGRPATVVSALARGDLDAPAQLTPLTWLGAAEDVERYLTQR</sequence>
<feature type="chain" id="PRO_5038689726" evidence="3">
    <location>
        <begin position="23"/>
        <end position="424"/>
    </location>
</feature>
<dbReference type="InterPro" id="IPR028081">
    <property type="entry name" value="Leu-bd"/>
</dbReference>
<dbReference type="SUPFAM" id="SSF53822">
    <property type="entry name" value="Periplasmic binding protein-like I"/>
    <property type="match status" value="1"/>
</dbReference>
<keyword evidence="6" id="KW-1185">Reference proteome</keyword>
<proteinExistence type="inferred from homology"/>
<dbReference type="Pfam" id="PF13458">
    <property type="entry name" value="Peripla_BP_6"/>
    <property type="match status" value="1"/>
</dbReference>
<comment type="caution">
    <text evidence="5">The sequence shown here is derived from an EMBL/GenBank/DDBJ whole genome shotgun (WGS) entry which is preliminary data.</text>
</comment>
<evidence type="ECO:0000259" key="4">
    <source>
        <dbReference type="Pfam" id="PF13458"/>
    </source>
</evidence>
<evidence type="ECO:0000256" key="2">
    <source>
        <dbReference type="ARBA" id="ARBA00022729"/>
    </source>
</evidence>
<protein>
    <submittedName>
        <fullName evidence="5">ABC transporter substrate-binding protein</fullName>
    </submittedName>
</protein>
<evidence type="ECO:0000256" key="1">
    <source>
        <dbReference type="ARBA" id="ARBA00010062"/>
    </source>
</evidence>
<feature type="domain" description="Leucine-binding protein" evidence="4">
    <location>
        <begin position="82"/>
        <end position="380"/>
    </location>
</feature>
<gene>
    <name evidence="5" type="ORF">JL106_04060</name>
</gene>
<dbReference type="Proteomes" id="UP000663792">
    <property type="component" value="Unassembled WGS sequence"/>
</dbReference>
<reference evidence="5" key="1">
    <citation type="submission" date="2021-01" db="EMBL/GenBank/DDBJ databases">
        <title>YIM 132084 draft genome.</title>
        <authorList>
            <person name="An D."/>
        </authorList>
    </citation>
    <scope>NUCLEOTIDE SEQUENCE</scope>
    <source>
        <strain evidence="5">YIM 132084</strain>
    </source>
</reference>
<dbReference type="PROSITE" id="PS51257">
    <property type="entry name" value="PROKAR_LIPOPROTEIN"/>
    <property type="match status" value="1"/>
</dbReference>
<dbReference type="InterPro" id="IPR028082">
    <property type="entry name" value="Peripla_BP_I"/>
</dbReference>
<dbReference type="Gene3D" id="3.40.50.2300">
    <property type="match status" value="2"/>
</dbReference>
<feature type="signal peptide" evidence="3">
    <location>
        <begin position="1"/>
        <end position="22"/>
    </location>
</feature>
<evidence type="ECO:0000313" key="5">
    <source>
        <dbReference type="EMBL" id="MBM9466454.1"/>
    </source>
</evidence>
<name>A0A938YE12_9ACTN</name>
<keyword evidence="2 3" id="KW-0732">Signal</keyword>
<evidence type="ECO:0000313" key="6">
    <source>
        <dbReference type="Proteomes" id="UP000663792"/>
    </source>
</evidence>
<accession>A0A938YE12</accession>